<name>A0A4U5PJF0_STECR</name>
<protein>
    <recommendedName>
        <fullName evidence="1">C-type lectin domain-containing protein</fullName>
    </recommendedName>
</protein>
<dbReference type="OrthoDB" id="441660at2759"/>
<dbReference type="InterPro" id="IPR050111">
    <property type="entry name" value="C-type_lectin/snaclec_domain"/>
</dbReference>
<dbReference type="EMBL" id="AZBU02000002">
    <property type="protein sequence ID" value="TKR96596.1"/>
    <property type="molecule type" value="Genomic_DNA"/>
</dbReference>
<dbReference type="InterPro" id="IPR016187">
    <property type="entry name" value="CTDL_fold"/>
</dbReference>
<feature type="domain" description="C-type lectin" evidence="1">
    <location>
        <begin position="149"/>
        <end position="283"/>
    </location>
</feature>
<comment type="caution">
    <text evidence="2">The sequence shown here is derived from an EMBL/GenBank/DDBJ whole genome shotgun (WGS) entry which is preliminary data.</text>
</comment>
<evidence type="ECO:0000259" key="1">
    <source>
        <dbReference type="PROSITE" id="PS50041"/>
    </source>
</evidence>
<dbReference type="Gene3D" id="3.10.100.10">
    <property type="entry name" value="Mannose-Binding Protein A, subunit A"/>
    <property type="match status" value="1"/>
</dbReference>
<accession>A0A4U5PJF0</accession>
<reference evidence="2 3" key="2">
    <citation type="journal article" date="2019" name="G3 (Bethesda)">
        <title>Hybrid Assembly of the Genome of the Entomopathogenic Nematode Steinernema carpocapsae Identifies the X-Chromosome.</title>
        <authorList>
            <person name="Serra L."/>
            <person name="Macchietto M."/>
            <person name="Macias-Munoz A."/>
            <person name="McGill C.J."/>
            <person name="Rodriguez I.M."/>
            <person name="Rodriguez B."/>
            <person name="Murad R."/>
            <person name="Mortazavi A."/>
        </authorList>
    </citation>
    <scope>NUCLEOTIDE SEQUENCE [LARGE SCALE GENOMIC DNA]</scope>
    <source>
        <strain evidence="2 3">ALL</strain>
    </source>
</reference>
<dbReference type="SUPFAM" id="SSF56436">
    <property type="entry name" value="C-type lectin-like"/>
    <property type="match status" value="1"/>
</dbReference>
<dbReference type="Proteomes" id="UP000298663">
    <property type="component" value="Unassembled WGS sequence"/>
</dbReference>
<dbReference type="PROSITE" id="PS50041">
    <property type="entry name" value="C_TYPE_LECTIN_2"/>
    <property type="match status" value="1"/>
</dbReference>
<evidence type="ECO:0000313" key="2">
    <source>
        <dbReference type="EMBL" id="TKR96596.1"/>
    </source>
</evidence>
<organism evidence="2 3">
    <name type="scientific">Steinernema carpocapsae</name>
    <name type="common">Entomopathogenic nematode</name>
    <dbReference type="NCBI Taxonomy" id="34508"/>
    <lineage>
        <taxon>Eukaryota</taxon>
        <taxon>Metazoa</taxon>
        <taxon>Ecdysozoa</taxon>
        <taxon>Nematoda</taxon>
        <taxon>Chromadorea</taxon>
        <taxon>Rhabditida</taxon>
        <taxon>Tylenchina</taxon>
        <taxon>Panagrolaimomorpha</taxon>
        <taxon>Strongyloidoidea</taxon>
        <taxon>Steinernematidae</taxon>
        <taxon>Steinernema</taxon>
    </lineage>
</organism>
<gene>
    <name evidence="2" type="ORF">L596_010595</name>
</gene>
<dbReference type="AlphaFoldDB" id="A0A4U5PJF0"/>
<dbReference type="CDD" id="cd00037">
    <property type="entry name" value="CLECT"/>
    <property type="match status" value="1"/>
</dbReference>
<keyword evidence="3" id="KW-1185">Reference proteome</keyword>
<dbReference type="PANTHER" id="PTHR22803">
    <property type="entry name" value="MANNOSE, PHOSPHOLIPASE, LECTIN RECEPTOR RELATED"/>
    <property type="match status" value="1"/>
</dbReference>
<dbReference type="Pfam" id="PF00059">
    <property type="entry name" value="Lectin_C"/>
    <property type="match status" value="1"/>
</dbReference>
<reference evidence="2 3" key="1">
    <citation type="journal article" date="2015" name="Genome Biol.">
        <title>Comparative genomics of Steinernema reveals deeply conserved gene regulatory networks.</title>
        <authorList>
            <person name="Dillman A.R."/>
            <person name="Macchietto M."/>
            <person name="Porter C.F."/>
            <person name="Rogers A."/>
            <person name="Williams B."/>
            <person name="Antoshechkin I."/>
            <person name="Lee M.M."/>
            <person name="Goodwin Z."/>
            <person name="Lu X."/>
            <person name="Lewis E.E."/>
            <person name="Goodrich-Blair H."/>
            <person name="Stock S.P."/>
            <person name="Adams B.J."/>
            <person name="Sternberg P.W."/>
            <person name="Mortazavi A."/>
        </authorList>
    </citation>
    <scope>NUCLEOTIDE SEQUENCE [LARGE SCALE GENOMIC DNA]</scope>
    <source>
        <strain evidence="2 3">ALL</strain>
    </source>
</reference>
<proteinExistence type="predicted"/>
<evidence type="ECO:0000313" key="3">
    <source>
        <dbReference type="Proteomes" id="UP000298663"/>
    </source>
</evidence>
<dbReference type="InterPro" id="IPR016186">
    <property type="entry name" value="C-type_lectin-like/link_sf"/>
</dbReference>
<dbReference type="SMART" id="SM00034">
    <property type="entry name" value="CLECT"/>
    <property type="match status" value="1"/>
</dbReference>
<dbReference type="InterPro" id="IPR001304">
    <property type="entry name" value="C-type_lectin-like"/>
</dbReference>
<sequence>MAVLKQLTVQETFLSLPNVSEHYKDDDEFDEPVECEAGVDDEDENCKMAASALGNFSDLLVTPFTSRSVSSGVHHPRQSNSRVHVPNINYDKLASLKPWIPQIIASVLLALSLLLSIIAISRSGSHEASNLLTNQKTEMCDEGWTYDSFGKACYKLFKEKLPWREAETRCNLHHSYLASLHTVMDRFFVESFHGTKDENPVNDFWIGGCQKDIKFEWIDGSEFREANITVGFYVNEGNSNSKRCLRKRTYRIMSYKDKTAPISGKGHHVTRSDCKEKYPYLCKKTVDVDI</sequence>